<accession>A0AAD4L4X4</accession>
<evidence type="ECO:0000313" key="4">
    <source>
        <dbReference type="Proteomes" id="UP001201163"/>
    </source>
</evidence>
<gene>
    <name evidence="3" type="ORF">EDB92DRAFT_634015</name>
</gene>
<sequence>MTHSILSALRTFCMFCMLCMFRTLSAFGHRRPSHVSHNSDSPPRLPQRAAPSRGLSDSSLTCCRPRRPPLQIFVSRASVRDRLRSPATTQTSRAPCSPMFLLPTSPHLRAALEIQD</sequence>
<evidence type="ECO:0008006" key="5">
    <source>
        <dbReference type="Google" id="ProtNLM"/>
    </source>
</evidence>
<dbReference type="Proteomes" id="UP001201163">
    <property type="component" value="Unassembled WGS sequence"/>
</dbReference>
<feature type="chain" id="PRO_5042198815" description="Secreted protein" evidence="2">
    <location>
        <begin position="27"/>
        <end position="116"/>
    </location>
</feature>
<feature type="region of interest" description="Disordered" evidence="1">
    <location>
        <begin position="30"/>
        <end position="64"/>
    </location>
</feature>
<name>A0AAD4L4X4_9AGAM</name>
<protein>
    <recommendedName>
        <fullName evidence="5">Secreted protein</fullName>
    </recommendedName>
</protein>
<evidence type="ECO:0000256" key="2">
    <source>
        <dbReference type="SAM" id="SignalP"/>
    </source>
</evidence>
<proteinExistence type="predicted"/>
<keyword evidence="2" id="KW-0732">Signal</keyword>
<comment type="caution">
    <text evidence="3">The sequence shown here is derived from an EMBL/GenBank/DDBJ whole genome shotgun (WGS) entry which is preliminary data.</text>
</comment>
<reference evidence="3" key="1">
    <citation type="submission" date="2022-01" db="EMBL/GenBank/DDBJ databases">
        <title>Comparative genomics reveals a dynamic genome evolution in the ectomycorrhizal milk-cap (Lactarius) mushrooms.</title>
        <authorList>
            <consortium name="DOE Joint Genome Institute"/>
            <person name="Lebreton A."/>
            <person name="Tang N."/>
            <person name="Kuo A."/>
            <person name="LaButti K."/>
            <person name="Drula E."/>
            <person name="Barry K."/>
            <person name="Clum A."/>
            <person name="Lipzen A."/>
            <person name="Mousain D."/>
            <person name="Ng V."/>
            <person name="Wang R."/>
            <person name="Wang X."/>
            <person name="Dai Y."/>
            <person name="Henrissat B."/>
            <person name="Grigoriev I.V."/>
            <person name="Guerin-Laguette A."/>
            <person name="Yu F."/>
            <person name="Martin F.M."/>
        </authorList>
    </citation>
    <scope>NUCLEOTIDE SEQUENCE</scope>
    <source>
        <strain evidence="3">QP</strain>
    </source>
</reference>
<feature type="signal peptide" evidence="2">
    <location>
        <begin position="1"/>
        <end position="26"/>
    </location>
</feature>
<evidence type="ECO:0000313" key="3">
    <source>
        <dbReference type="EMBL" id="KAH8978217.1"/>
    </source>
</evidence>
<evidence type="ECO:0000256" key="1">
    <source>
        <dbReference type="SAM" id="MobiDB-lite"/>
    </source>
</evidence>
<keyword evidence="4" id="KW-1185">Reference proteome</keyword>
<dbReference type="EMBL" id="JAKELL010000241">
    <property type="protein sequence ID" value="KAH8978217.1"/>
    <property type="molecule type" value="Genomic_DNA"/>
</dbReference>
<organism evidence="3 4">
    <name type="scientific">Lactarius akahatsu</name>
    <dbReference type="NCBI Taxonomy" id="416441"/>
    <lineage>
        <taxon>Eukaryota</taxon>
        <taxon>Fungi</taxon>
        <taxon>Dikarya</taxon>
        <taxon>Basidiomycota</taxon>
        <taxon>Agaricomycotina</taxon>
        <taxon>Agaricomycetes</taxon>
        <taxon>Russulales</taxon>
        <taxon>Russulaceae</taxon>
        <taxon>Lactarius</taxon>
    </lineage>
</organism>
<dbReference type="AlphaFoldDB" id="A0AAD4L4X4"/>